<dbReference type="EMBL" id="SLWB01000007">
    <property type="protein sequence ID" value="TCN67615.1"/>
    <property type="molecule type" value="Genomic_DNA"/>
</dbReference>
<protein>
    <submittedName>
        <fullName evidence="1">Uncharacterized protein</fullName>
    </submittedName>
</protein>
<reference evidence="1 2" key="1">
    <citation type="submission" date="2019-03" db="EMBL/GenBank/DDBJ databases">
        <title>Genomic Encyclopedia of Archaeal and Bacterial Type Strains, Phase II (KMG-II): from individual species to whole genera.</title>
        <authorList>
            <person name="Goeker M."/>
        </authorList>
    </citation>
    <scope>NUCLEOTIDE SEQUENCE [LARGE SCALE GENOMIC DNA]</scope>
    <source>
        <strain evidence="1 2">RL-C</strain>
    </source>
</reference>
<comment type="caution">
    <text evidence="1">The sequence shown here is derived from an EMBL/GenBank/DDBJ whole genome shotgun (WGS) entry which is preliminary data.</text>
</comment>
<name>A0A4R2EHD3_9BACT</name>
<keyword evidence="2" id="KW-1185">Reference proteome</keyword>
<dbReference type="Proteomes" id="UP000294830">
    <property type="component" value="Unassembled WGS sequence"/>
</dbReference>
<gene>
    <name evidence="1" type="ORF">CLV25_10774</name>
</gene>
<organism evidence="1 2">
    <name type="scientific">Acetobacteroides hydrogenigenes</name>
    <dbReference type="NCBI Taxonomy" id="979970"/>
    <lineage>
        <taxon>Bacteria</taxon>
        <taxon>Pseudomonadati</taxon>
        <taxon>Bacteroidota</taxon>
        <taxon>Bacteroidia</taxon>
        <taxon>Bacteroidales</taxon>
        <taxon>Rikenellaceae</taxon>
        <taxon>Acetobacteroides</taxon>
    </lineage>
</organism>
<sequence length="43" mass="5045">MVNFKYTTTNKKAVLNRTALNQQSSQYPLFCDLDTLLYIEFPN</sequence>
<dbReference type="AlphaFoldDB" id="A0A4R2EHD3"/>
<accession>A0A4R2EHD3</accession>
<evidence type="ECO:0000313" key="2">
    <source>
        <dbReference type="Proteomes" id="UP000294830"/>
    </source>
</evidence>
<proteinExistence type="predicted"/>
<evidence type="ECO:0000313" key="1">
    <source>
        <dbReference type="EMBL" id="TCN67615.1"/>
    </source>
</evidence>